<evidence type="ECO:0000256" key="1">
    <source>
        <dbReference type="ARBA" id="ARBA00023115"/>
    </source>
</evidence>
<accession>A0A2D0MXE4</accession>
<organism evidence="2 3">
    <name type="scientific">Flavilitoribacter nigricans (strain ATCC 23147 / DSM 23189 / NBRC 102662 / NCIMB 1420 / SS-2)</name>
    <name type="common">Lewinella nigricans</name>
    <dbReference type="NCBI Taxonomy" id="1122177"/>
    <lineage>
        <taxon>Bacteria</taxon>
        <taxon>Pseudomonadati</taxon>
        <taxon>Bacteroidota</taxon>
        <taxon>Saprospiria</taxon>
        <taxon>Saprospirales</taxon>
        <taxon>Lewinellaceae</taxon>
        <taxon>Flavilitoribacter</taxon>
    </lineage>
</organism>
<dbReference type="InterPro" id="IPR029063">
    <property type="entry name" value="SAM-dependent_MTases_sf"/>
</dbReference>
<dbReference type="GO" id="GO:0006596">
    <property type="term" value="P:polyamine biosynthetic process"/>
    <property type="evidence" value="ECO:0007669"/>
    <property type="project" value="UniProtKB-KW"/>
</dbReference>
<dbReference type="Gene3D" id="3.40.50.150">
    <property type="entry name" value="Vaccinia Virus protein VP39"/>
    <property type="match status" value="1"/>
</dbReference>
<evidence type="ECO:0000313" key="2">
    <source>
        <dbReference type="EMBL" id="PHN00850.1"/>
    </source>
</evidence>
<dbReference type="SUPFAM" id="SSF53335">
    <property type="entry name" value="S-adenosyl-L-methionine-dependent methyltransferases"/>
    <property type="match status" value="1"/>
</dbReference>
<evidence type="ECO:0000313" key="3">
    <source>
        <dbReference type="Proteomes" id="UP000223913"/>
    </source>
</evidence>
<gene>
    <name evidence="2" type="ORF">CRP01_40150</name>
</gene>
<protein>
    <recommendedName>
        <fullName evidence="4">Methyltransferase domain-containing protein</fullName>
    </recommendedName>
</protein>
<dbReference type="Proteomes" id="UP000223913">
    <property type="component" value="Unassembled WGS sequence"/>
</dbReference>
<proteinExistence type="predicted"/>
<sequence>MRPPRWKVWLSYFVEQHVESMSSEYNPHLYVSLSNGRYQLCTANAIYSFEDRYDNYRKAFTRVDLEQLPGKDVLILGLGLGSIPLMLEKIFDQELYYTAVEIDEAIIELASKYAIPEIMSPVELICTDALAYVAQQPATFDLICMDVFLDDVVPESFEQDEFLNNLKAMINPNGLLLFNRLAATTKDKRESQQFFEERFLKIFPEAAYMDVGGNYILVNDGGWL</sequence>
<name>A0A2D0MXE4_FLAN2</name>
<dbReference type="PANTHER" id="PTHR43317:SF1">
    <property type="entry name" value="THERMOSPERMINE SYNTHASE ACAULIS5"/>
    <property type="match status" value="1"/>
</dbReference>
<reference evidence="2 3" key="1">
    <citation type="submission" date="2017-10" db="EMBL/GenBank/DDBJ databases">
        <title>The draft genome sequence of Lewinella nigricans NBRC 102662.</title>
        <authorList>
            <person name="Wang K."/>
        </authorList>
    </citation>
    <scope>NUCLEOTIDE SEQUENCE [LARGE SCALE GENOMIC DNA]</scope>
    <source>
        <strain evidence="2 3">NBRC 102662</strain>
    </source>
</reference>
<dbReference type="RefSeq" id="WP_099155750.1">
    <property type="nucleotide sequence ID" value="NZ_PDUD01000072.1"/>
</dbReference>
<comment type="caution">
    <text evidence="2">The sequence shown here is derived from an EMBL/GenBank/DDBJ whole genome shotgun (WGS) entry which is preliminary data.</text>
</comment>
<dbReference type="OrthoDB" id="650847at2"/>
<keyword evidence="1" id="KW-0620">Polyamine biosynthesis</keyword>
<dbReference type="AlphaFoldDB" id="A0A2D0MXE4"/>
<dbReference type="CDD" id="cd02440">
    <property type="entry name" value="AdoMet_MTases"/>
    <property type="match status" value="1"/>
</dbReference>
<evidence type="ECO:0008006" key="4">
    <source>
        <dbReference type="Google" id="ProtNLM"/>
    </source>
</evidence>
<dbReference type="EMBL" id="PDUD01000072">
    <property type="protein sequence ID" value="PHN00850.1"/>
    <property type="molecule type" value="Genomic_DNA"/>
</dbReference>
<keyword evidence="3" id="KW-1185">Reference proteome</keyword>
<dbReference type="Pfam" id="PF01564">
    <property type="entry name" value="Spermine_synth"/>
    <property type="match status" value="1"/>
</dbReference>
<dbReference type="PANTHER" id="PTHR43317">
    <property type="entry name" value="THERMOSPERMINE SYNTHASE ACAULIS5"/>
    <property type="match status" value="1"/>
</dbReference>